<dbReference type="PANTHER" id="PTHR20922:SF15">
    <property type="entry name" value="A_TM021B04.14 PROTEIN"/>
    <property type="match status" value="1"/>
</dbReference>
<dbReference type="GO" id="GO:0006457">
    <property type="term" value="P:protein folding"/>
    <property type="evidence" value="ECO:0007669"/>
    <property type="project" value="TreeGrafter"/>
</dbReference>
<dbReference type="PANTHER" id="PTHR20922">
    <property type="entry name" value="DNL-TYPE ZINC FINGER PROTEIN"/>
    <property type="match status" value="1"/>
</dbReference>
<dbReference type="Pfam" id="PF05180">
    <property type="entry name" value="zf-DNL"/>
    <property type="match status" value="1"/>
</dbReference>
<sequence>MANGCWSVARGQGPLVGWREGGQRTGGSRRARACRCSEGEGDGVRGEKRDEEDHHVIVPGLDLGFDWVSKSSRGEVEAAGEPSFYSFFSEQQVQGPGFVMYRYEAHLHKVGELMEEEEDGLASEEQYDLLSGHSLSDSRVTQYLLSQAESGNLPALWRPPDWVEEDEPSSSSASPGFNFSKRRTKQLSFTCKLCLTRMTKLINPHAWENGAIVIRCDGCGVKHQLVDNLGVFDLLQKPLPKGKKKKKEKEMREEDEKDPPRHLWN</sequence>
<name>A0A5B8MXK7_9CHLO</name>
<dbReference type="GO" id="GO:0030150">
    <property type="term" value="P:protein import into mitochondrial matrix"/>
    <property type="evidence" value="ECO:0007669"/>
    <property type="project" value="TreeGrafter"/>
</dbReference>
<dbReference type="GO" id="GO:0005739">
    <property type="term" value="C:mitochondrion"/>
    <property type="evidence" value="ECO:0007669"/>
    <property type="project" value="TreeGrafter"/>
</dbReference>
<proteinExistence type="predicted"/>
<keyword evidence="1" id="KW-0862">Zinc</keyword>
<accession>A0A5B8MXK7</accession>
<feature type="region of interest" description="Disordered" evidence="2">
    <location>
        <begin position="240"/>
        <end position="265"/>
    </location>
</feature>
<dbReference type="GO" id="GO:0050821">
    <property type="term" value="P:protein stabilization"/>
    <property type="evidence" value="ECO:0007669"/>
    <property type="project" value="TreeGrafter"/>
</dbReference>
<evidence type="ECO:0000313" key="5">
    <source>
        <dbReference type="Proteomes" id="UP000316726"/>
    </source>
</evidence>
<feature type="region of interest" description="Disordered" evidence="2">
    <location>
        <begin position="159"/>
        <end position="178"/>
    </location>
</feature>
<dbReference type="InterPro" id="IPR024158">
    <property type="entry name" value="Mt_import_TIM15"/>
</dbReference>
<reference evidence="4 5" key="1">
    <citation type="submission" date="2018-07" db="EMBL/GenBank/DDBJ databases">
        <title>The complete nuclear genome of the prasinophyte Chloropicon primus (CCMP1205).</title>
        <authorList>
            <person name="Pombert J.-F."/>
            <person name="Otis C."/>
            <person name="Turmel M."/>
            <person name="Lemieux C."/>
        </authorList>
    </citation>
    <scope>NUCLEOTIDE SEQUENCE [LARGE SCALE GENOMIC DNA]</scope>
    <source>
        <strain evidence="4 5">CCMP1205</strain>
    </source>
</reference>
<evidence type="ECO:0000256" key="1">
    <source>
        <dbReference type="PROSITE-ProRule" id="PRU00834"/>
    </source>
</evidence>
<protein>
    <recommendedName>
        <fullName evidence="3">DNL-type domain-containing protein</fullName>
    </recommendedName>
</protein>
<dbReference type="EMBL" id="CP031049">
    <property type="protein sequence ID" value="QDZ25313.1"/>
    <property type="molecule type" value="Genomic_DNA"/>
</dbReference>
<keyword evidence="1" id="KW-0863">Zinc-finger</keyword>
<dbReference type="GO" id="GO:0008270">
    <property type="term" value="F:zinc ion binding"/>
    <property type="evidence" value="ECO:0007669"/>
    <property type="project" value="UniProtKB-KW"/>
</dbReference>
<feature type="domain" description="DNL-type" evidence="3">
    <location>
        <begin position="180"/>
        <end position="265"/>
    </location>
</feature>
<evidence type="ECO:0000259" key="3">
    <source>
        <dbReference type="PROSITE" id="PS51501"/>
    </source>
</evidence>
<dbReference type="AlphaFoldDB" id="A0A5B8MXK7"/>
<dbReference type="InterPro" id="IPR007853">
    <property type="entry name" value="Znf_DNL-typ"/>
</dbReference>
<dbReference type="Proteomes" id="UP000316726">
    <property type="component" value="Chromosome 16"/>
</dbReference>
<gene>
    <name evidence="4" type="ORF">A3770_16p78310</name>
</gene>
<keyword evidence="1" id="KW-0479">Metal-binding</keyword>
<evidence type="ECO:0000313" key="4">
    <source>
        <dbReference type="EMBL" id="QDZ25313.1"/>
    </source>
</evidence>
<feature type="compositionally biased region" description="Basic and acidic residues" evidence="2">
    <location>
        <begin position="248"/>
        <end position="265"/>
    </location>
</feature>
<dbReference type="OrthoDB" id="512667at2759"/>
<dbReference type="PROSITE" id="PS51501">
    <property type="entry name" value="ZF_DNL"/>
    <property type="match status" value="1"/>
</dbReference>
<dbReference type="GO" id="GO:0051087">
    <property type="term" value="F:protein-folding chaperone binding"/>
    <property type="evidence" value="ECO:0007669"/>
    <property type="project" value="TreeGrafter"/>
</dbReference>
<evidence type="ECO:0000256" key="2">
    <source>
        <dbReference type="SAM" id="MobiDB-lite"/>
    </source>
</evidence>
<organism evidence="4 5">
    <name type="scientific">Chloropicon primus</name>
    <dbReference type="NCBI Taxonomy" id="1764295"/>
    <lineage>
        <taxon>Eukaryota</taxon>
        <taxon>Viridiplantae</taxon>
        <taxon>Chlorophyta</taxon>
        <taxon>Chloropicophyceae</taxon>
        <taxon>Chloropicales</taxon>
        <taxon>Chloropicaceae</taxon>
        <taxon>Chloropicon</taxon>
    </lineage>
</organism>
<keyword evidence="5" id="KW-1185">Reference proteome</keyword>
<dbReference type="STRING" id="1764295.A0A5B8MXK7"/>